<evidence type="ECO:0000313" key="2">
    <source>
        <dbReference type="Proteomes" id="UP000265703"/>
    </source>
</evidence>
<sequence length="115" mass="13334">MFLLFSFVGLSVFSLILKSGKRFSELFGLDWKGKMIFCAFSLILESETVLFTFRLVREIGNDSPSVQTLGIRKWIRFFSISAWKSGKFQSCNFKTFFSEYSALGIQDWKHSAMRN</sequence>
<name>A0A397THD0_9GLOM</name>
<dbReference type="AlphaFoldDB" id="A0A397THD0"/>
<protein>
    <submittedName>
        <fullName evidence="1">Uncharacterized protein</fullName>
    </submittedName>
</protein>
<evidence type="ECO:0000313" key="1">
    <source>
        <dbReference type="EMBL" id="RIA97660.1"/>
    </source>
</evidence>
<accession>A0A397THD0</accession>
<comment type="caution">
    <text evidence="1">The sequence shown here is derived from an EMBL/GenBank/DDBJ whole genome shotgun (WGS) entry which is preliminary data.</text>
</comment>
<dbReference type="Proteomes" id="UP000265703">
    <property type="component" value="Unassembled WGS sequence"/>
</dbReference>
<gene>
    <name evidence="1" type="ORF">C1645_732212</name>
</gene>
<proteinExistence type="predicted"/>
<keyword evidence="2" id="KW-1185">Reference proteome</keyword>
<dbReference type="EMBL" id="QKYT01000026">
    <property type="protein sequence ID" value="RIA97660.1"/>
    <property type="molecule type" value="Genomic_DNA"/>
</dbReference>
<organism evidence="1 2">
    <name type="scientific">Glomus cerebriforme</name>
    <dbReference type="NCBI Taxonomy" id="658196"/>
    <lineage>
        <taxon>Eukaryota</taxon>
        <taxon>Fungi</taxon>
        <taxon>Fungi incertae sedis</taxon>
        <taxon>Mucoromycota</taxon>
        <taxon>Glomeromycotina</taxon>
        <taxon>Glomeromycetes</taxon>
        <taxon>Glomerales</taxon>
        <taxon>Glomeraceae</taxon>
        <taxon>Glomus</taxon>
    </lineage>
</organism>
<reference evidence="1 2" key="1">
    <citation type="submission" date="2018-06" db="EMBL/GenBank/DDBJ databases">
        <title>Comparative genomics reveals the genomic features of Rhizophagus irregularis, R. cerebriforme, R. diaphanum and Gigaspora rosea, and their symbiotic lifestyle signature.</title>
        <authorList>
            <person name="Morin E."/>
            <person name="San Clemente H."/>
            <person name="Chen E.C.H."/>
            <person name="De La Providencia I."/>
            <person name="Hainaut M."/>
            <person name="Kuo A."/>
            <person name="Kohler A."/>
            <person name="Murat C."/>
            <person name="Tang N."/>
            <person name="Roy S."/>
            <person name="Loubradou J."/>
            <person name="Henrissat B."/>
            <person name="Grigoriev I.V."/>
            <person name="Corradi N."/>
            <person name="Roux C."/>
            <person name="Martin F.M."/>
        </authorList>
    </citation>
    <scope>NUCLEOTIDE SEQUENCE [LARGE SCALE GENOMIC DNA]</scope>
    <source>
        <strain evidence="1 2">DAOM 227022</strain>
    </source>
</reference>